<feature type="region of interest" description="Disordered" evidence="1">
    <location>
        <begin position="366"/>
        <end position="421"/>
    </location>
</feature>
<dbReference type="Proteomes" id="UP000886657">
    <property type="component" value="Unassembled WGS sequence"/>
</dbReference>
<dbReference type="EMBL" id="JADKIO010000008">
    <property type="protein sequence ID" value="MBK9797043.1"/>
    <property type="molecule type" value="Genomic_DNA"/>
</dbReference>
<proteinExistence type="predicted"/>
<accession>A0A9D7XIU2</accession>
<dbReference type="AlphaFoldDB" id="A0A9D7XIU2"/>
<evidence type="ECO:0000313" key="2">
    <source>
        <dbReference type="EMBL" id="MBK9797043.1"/>
    </source>
</evidence>
<sequence length="421" mass="46444">MGFLSKMFTRAEAAPLPGLADLLEARGLPGELPGLAPLVPAFEAHRKAEERVAWVDALAELHGQGLPLPEPWVDAQDHLLPELVPAWVAEREGRWSRGFIDGLSQRIRVGDMVLPAPWLILWDQTADDVLELALDRLRHRSEGGFERLPSGAYRSPWRDGFDAARLLLPEVWQGLFKDQHPFLAIPAADTLLAVPQILLPKLMDEVNRSIQSGARPLQLAVIERIHDQLMTARLQEPHPMSNPQRELKHMDLIAALQQQEQDLDPALGLPATVLMVKNNQGKPLTMALWNEGAPVLLPEADLIAFSARNGDPLGLFSRQTLPRIQELRGEAVEIWGPRRIRYEGFPTAEQLARLERFATAEQMKALQTPAGTRPAPRPAAPVQPSASARPTSPKGGAFSTQDVPSLPRHLQGAGLGRQDSE</sequence>
<comment type="caution">
    <text evidence="2">The sequence shown here is derived from an EMBL/GenBank/DDBJ whole genome shotgun (WGS) entry which is preliminary data.</text>
</comment>
<reference evidence="2" key="1">
    <citation type="submission" date="2020-10" db="EMBL/GenBank/DDBJ databases">
        <title>Connecting structure to function with the recovery of over 1000 high-quality activated sludge metagenome-assembled genomes encoding full-length rRNA genes using long-read sequencing.</title>
        <authorList>
            <person name="Singleton C.M."/>
            <person name="Petriglieri F."/>
            <person name="Kristensen J.M."/>
            <person name="Kirkegaard R.H."/>
            <person name="Michaelsen T.Y."/>
            <person name="Andersen M.H."/>
            <person name="Karst S.M."/>
            <person name="Dueholm M.S."/>
            <person name="Nielsen P.H."/>
            <person name="Albertsen M."/>
        </authorList>
    </citation>
    <scope>NUCLEOTIDE SEQUENCE</scope>
    <source>
        <strain evidence="2">Skiv_18-Q3-R9-52_MAXAC.067</strain>
    </source>
</reference>
<organism evidence="2 3">
    <name type="scientific">Candidatus Geothrix skivensis</name>
    <dbReference type="NCBI Taxonomy" id="2954439"/>
    <lineage>
        <taxon>Bacteria</taxon>
        <taxon>Pseudomonadati</taxon>
        <taxon>Acidobacteriota</taxon>
        <taxon>Holophagae</taxon>
        <taxon>Holophagales</taxon>
        <taxon>Holophagaceae</taxon>
        <taxon>Geothrix</taxon>
    </lineage>
</organism>
<evidence type="ECO:0000256" key="1">
    <source>
        <dbReference type="SAM" id="MobiDB-lite"/>
    </source>
</evidence>
<protein>
    <submittedName>
        <fullName evidence="2">Uncharacterized protein</fullName>
    </submittedName>
</protein>
<gene>
    <name evidence="2" type="ORF">IPP58_11200</name>
</gene>
<evidence type="ECO:0000313" key="3">
    <source>
        <dbReference type="Proteomes" id="UP000886657"/>
    </source>
</evidence>
<name>A0A9D7XIU2_9BACT</name>